<dbReference type="RefSeq" id="WP_062493722.1">
    <property type="nucleotide sequence ID" value="NZ_LHZB01000078.1"/>
</dbReference>
<gene>
    <name evidence="2" type="ORF">AD929_01435</name>
</gene>
<reference evidence="2 3" key="1">
    <citation type="submission" date="2015-06" db="EMBL/GenBank/DDBJ databases">
        <title>Improved classification and identification of acetic acid bacteria using matrix-assisted laser desorption/ionization time-of-flight mass spectrometry; Gluconobacter nephelii and Gluconobacter uchimurae are later heterotypic synonyms of Gluconobacter japonicus and Gluconobacter oxydans, respectively.</title>
        <authorList>
            <person name="Li L."/>
            <person name="Cleenwerck I."/>
            <person name="De Vuyst L."/>
            <person name="Vandamme P."/>
        </authorList>
    </citation>
    <scope>NUCLEOTIDE SEQUENCE [LARGE SCALE GENOMIC DNA]</scope>
    <source>
        <strain evidence="2 3">LMG 1764</strain>
    </source>
</reference>
<dbReference type="Proteomes" id="UP000075573">
    <property type="component" value="Unassembled WGS sequence"/>
</dbReference>
<dbReference type="GO" id="GO:0003677">
    <property type="term" value="F:DNA binding"/>
    <property type="evidence" value="ECO:0007669"/>
    <property type="project" value="InterPro"/>
</dbReference>
<evidence type="ECO:0000313" key="2">
    <source>
        <dbReference type="EMBL" id="KXV02898.1"/>
    </source>
</evidence>
<evidence type="ECO:0000313" key="3">
    <source>
        <dbReference type="Proteomes" id="UP000075573"/>
    </source>
</evidence>
<sequence>MTQVMPFQFEGQNVRVVNREGGAWWVLADVCGLLGHSNPSVAGRRLDDDEKDTLNIGEGIRDGGVFADGRAQSVVLINESGLWSLVLTSRKPAAKRFKKWVTGEVIPSIRRTGAYVASAVGDTSETLMARAVLAAQEALQRKDAELVALAPKALAYDRIAGMDGLLTLTEAAKECGWPPRRFMARLHEMRWIYRSGNKGRWIGYADKERAGYLSYKHFEQTHPEGLLVCRSQVVVTPKGLARMAHILPALEDAA</sequence>
<feature type="domain" description="Bro-N" evidence="1">
    <location>
        <begin position="1"/>
        <end position="113"/>
    </location>
</feature>
<dbReference type="AlphaFoldDB" id="A0A149QZY1"/>
<protein>
    <submittedName>
        <fullName evidence="2">Phage antitermination protein</fullName>
    </submittedName>
</protein>
<name>A0A149QZY1_9PROT</name>
<dbReference type="Pfam" id="PF02498">
    <property type="entry name" value="Bro-N"/>
    <property type="match status" value="1"/>
</dbReference>
<dbReference type="PATRIC" id="fig|442.7.peg.2610"/>
<evidence type="ECO:0000259" key="1">
    <source>
        <dbReference type="PROSITE" id="PS51750"/>
    </source>
</evidence>
<dbReference type="SMART" id="SM01040">
    <property type="entry name" value="Bro-N"/>
    <property type="match status" value="1"/>
</dbReference>
<dbReference type="PROSITE" id="PS51750">
    <property type="entry name" value="BRO_N"/>
    <property type="match status" value="1"/>
</dbReference>
<dbReference type="EMBL" id="LHZB01000078">
    <property type="protein sequence ID" value="KXV02898.1"/>
    <property type="molecule type" value="Genomic_DNA"/>
</dbReference>
<dbReference type="InterPro" id="IPR005039">
    <property type="entry name" value="Ant_C"/>
</dbReference>
<dbReference type="PANTHER" id="PTHR36180">
    <property type="entry name" value="DNA-BINDING PROTEIN-RELATED-RELATED"/>
    <property type="match status" value="1"/>
</dbReference>
<dbReference type="Pfam" id="PF03374">
    <property type="entry name" value="ANT"/>
    <property type="match status" value="1"/>
</dbReference>
<organism evidence="2 3">
    <name type="scientific">Gluconobacter potus</name>
    <dbReference type="NCBI Taxonomy" id="2724927"/>
    <lineage>
        <taxon>Bacteria</taxon>
        <taxon>Pseudomonadati</taxon>
        <taxon>Pseudomonadota</taxon>
        <taxon>Alphaproteobacteria</taxon>
        <taxon>Acetobacterales</taxon>
        <taxon>Acetobacteraceae</taxon>
        <taxon>Gluconobacter</taxon>
    </lineage>
</organism>
<comment type="caution">
    <text evidence="2">The sequence shown here is derived from an EMBL/GenBank/DDBJ whole genome shotgun (WGS) entry which is preliminary data.</text>
</comment>
<dbReference type="PANTHER" id="PTHR36180:SF2">
    <property type="entry name" value="BRO FAMILY PROTEIN"/>
    <property type="match status" value="1"/>
</dbReference>
<accession>A0A149QZY1</accession>
<dbReference type="InterPro" id="IPR003497">
    <property type="entry name" value="BRO_N_domain"/>
</dbReference>
<proteinExistence type="predicted"/>